<dbReference type="PANTHER" id="PTHR46795:SF2">
    <property type="entry name" value="ABC TRANSPORTER, PERMEASE PROTEIN"/>
    <property type="match status" value="1"/>
</dbReference>
<comment type="caution">
    <text evidence="2">The sequence shown here is derived from an EMBL/GenBank/DDBJ whole genome shotgun (WGS) entry which is preliminary data.</text>
</comment>
<keyword evidence="3" id="KW-1185">Reference proteome</keyword>
<evidence type="ECO:0000256" key="1">
    <source>
        <dbReference type="SAM" id="Phobius"/>
    </source>
</evidence>
<sequence>MAFVAVGTLYGVQAIFLGVLNYMPYDFSAPSEQNSVEQVEKTLTNLHIAAEKSDYTYYTDEKQTTIHASEYNKIAQLFGEKSLSPKENTAIQLQETGTNHQITSVKQVTIGHQKLAITAEQSTGILPVYQGTFVVPDAIPLKGTATNNTVWVTRHASEKQKIKAGETLADNPMITSVAYTKDTTLKGYAPMLFIGIFISLVFLVSAGSFLYFRLYSDLANDTQKYRMIFRLGLSRKELKKMIYRQVGILFFIPLLVALAHSVVALIAMYHIFSLSMQGAAIQVLILFVCVYTLYYFVASRLYFQSIATSIGMAQK</sequence>
<name>A0ABW5TMF1_9ENTE</name>
<dbReference type="InterPro" id="IPR052536">
    <property type="entry name" value="ABC-4_Integral_Memb_Prot"/>
</dbReference>
<gene>
    <name evidence="2" type="ORF">ACFSR0_09315</name>
</gene>
<feature type="transmembrane region" description="Helical" evidence="1">
    <location>
        <begin position="188"/>
        <end position="212"/>
    </location>
</feature>
<keyword evidence="1" id="KW-0812">Transmembrane</keyword>
<protein>
    <submittedName>
        <fullName evidence="2">ABC transporter permease</fullName>
    </submittedName>
</protein>
<dbReference type="EMBL" id="JBHUMO010000056">
    <property type="protein sequence ID" value="MFD2729618.1"/>
    <property type="molecule type" value="Genomic_DNA"/>
</dbReference>
<dbReference type="PANTHER" id="PTHR46795">
    <property type="entry name" value="ABC TRANSPORTER PERMEASE-RELATED-RELATED"/>
    <property type="match status" value="1"/>
</dbReference>
<keyword evidence="1" id="KW-0472">Membrane</keyword>
<evidence type="ECO:0000313" key="2">
    <source>
        <dbReference type="EMBL" id="MFD2729618.1"/>
    </source>
</evidence>
<keyword evidence="1" id="KW-1133">Transmembrane helix</keyword>
<accession>A0ABW5TMF1</accession>
<feature type="transmembrane region" description="Helical" evidence="1">
    <location>
        <begin position="278"/>
        <end position="297"/>
    </location>
</feature>
<proteinExistence type="predicted"/>
<reference evidence="3" key="1">
    <citation type="journal article" date="2019" name="Int. J. Syst. Evol. Microbiol.">
        <title>The Global Catalogue of Microorganisms (GCM) 10K type strain sequencing project: providing services to taxonomists for standard genome sequencing and annotation.</title>
        <authorList>
            <consortium name="The Broad Institute Genomics Platform"/>
            <consortium name="The Broad Institute Genome Sequencing Center for Infectious Disease"/>
            <person name="Wu L."/>
            <person name="Ma J."/>
        </authorList>
    </citation>
    <scope>NUCLEOTIDE SEQUENCE [LARGE SCALE GENOMIC DNA]</scope>
    <source>
        <strain evidence="3">TISTR 932</strain>
    </source>
</reference>
<dbReference type="RefSeq" id="WP_379982153.1">
    <property type="nucleotide sequence ID" value="NZ_JBHUMO010000056.1"/>
</dbReference>
<evidence type="ECO:0000313" key="3">
    <source>
        <dbReference type="Proteomes" id="UP001597427"/>
    </source>
</evidence>
<dbReference type="Proteomes" id="UP001597427">
    <property type="component" value="Unassembled WGS sequence"/>
</dbReference>
<feature type="transmembrane region" description="Helical" evidence="1">
    <location>
        <begin position="246"/>
        <end position="272"/>
    </location>
</feature>
<organism evidence="2 3">
    <name type="scientific">Enterococcus camelliae</name>
    <dbReference type="NCBI Taxonomy" id="453959"/>
    <lineage>
        <taxon>Bacteria</taxon>
        <taxon>Bacillati</taxon>
        <taxon>Bacillota</taxon>
        <taxon>Bacilli</taxon>
        <taxon>Lactobacillales</taxon>
        <taxon>Enterococcaceae</taxon>
        <taxon>Enterococcus</taxon>
    </lineage>
</organism>